<keyword evidence="6" id="KW-0472">Membrane</keyword>
<organism evidence="8 9">
    <name type="scientific">Tegillarca granosa</name>
    <name type="common">Malaysian cockle</name>
    <name type="synonym">Anadara granosa</name>
    <dbReference type="NCBI Taxonomy" id="220873"/>
    <lineage>
        <taxon>Eukaryota</taxon>
        <taxon>Metazoa</taxon>
        <taxon>Spiralia</taxon>
        <taxon>Lophotrochozoa</taxon>
        <taxon>Mollusca</taxon>
        <taxon>Bivalvia</taxon>
        <taxon>Autobranchia</taxon>
        <taxon>Pteriomorphia</taxon>
        <taxon>Arcoida</taxon>
        <taxon>Arcoidea</taxon>
        <taxon>Arcidae</taxon>
        <taxon>Tegillarca</taxon>
    </lineage>
</organism>
<evidence type="ECO:0000256" key="4">
    <source>
        <dbReference type="ARBA" id="ARBA00018463"/>
    </source>
</evidence>
<evidence type="ECO:0000313" key="8">
    <source>
        <dbReference type="EMBL" id="KAJ8305063.1"/>
    </source>
</evidence>
<evidence type="ECO:0000256" key="6">
    <source>
        <dbReference type="ARBA" id="ARBA00023136"/>
    </source>
</evidence>
<comment type="subcellular location">
    <subcellularLocation>
        <location evidence="1">Endoplasmic reticulum membrane</location>
        <topology evidence="1">Peripheral membrane protein</topology>
    </subcellularLocation>
</comment>
<accession>A0ABQ9EIG3</accession>
<gene>
    <name evidence="8" type="ORF">KUTeg_017391</name>
</gene>
<comment type="subunit">
    <text evidence="3">Interacts with ERF2.</text>
</comment>
<reference evidence="8 9" key="1">
    <citation type="submission" date="2022-12" db="EMBL/GenBank/DDBJ databases">
        <title>Chromosome-level genome of Tegillarca granosa.</title>
        <authorList>
            <person name="Kim J."/>
        </authorList>
    </citation>
    <scope>NUCLEOTIDE SEQUENCE [LARGE SCALE GENOMIC DNA]</scope>
    <source>
        <strain evidence="8">Teg-2019</strain>
        <tissue evidence="8">Adductor muscle</tissue>
    </source>
</reference>
<dbReference type="InterPro" id="IPR051371">
    <property type="entry name" value="Ras_palmitoyltransferase"/>
</dbReference>
<comment type="similarity">
    <text evidence="2">Belongs to the ERF4 family.</text>
</comment>
<dbReference type="Pfam" id="PF10256">
    <property type="entry name" value="Erf4"/>
    <property type="match status" value="1"/>
</dbReference>
<comment type="caution">
    <text evidence="8">The sequence shown here is derived from an EMBL/GenBank/DDBJ whole genome shotgun (WGS) entry which is preliminary data.</text>
</comment>
<dbReference type="EMBL" id="JARBDR010000890">
    <property type="protein sequence ID" value="KAJ8305063.1"/>
    <property type="molecule type" value="Genomic_DNA"/>
</dbReference>
<keyword evidence="9" id="KW-1185">Reference proteome</keyword>
<keyword evidence="5" id="KW-0256">Endoplasmic reticulum</keyword>
<dbReference type="PANTHER" id="PTHR13254:SF0">
    <property type="entry name" value="GOLGIN SUBFAMILY A MEMBER 7_ERF4 DOMAIN-CONTAINING PROTEIN"/>
    <property type="match status" value="1"/>
</dbReference>
<protein>
    <recommendedName>
        <fullName evidence="4">Ras modification protein ERF4</fullName>
    </recommendedName>
</protein>
<evidence type="ECO:0000256" key="2">
    <source>
        <dbReference type="ARBA" id="ARBA00007732"/>
    </source>
</evidence>
<name>A0ABQ9EIG3_TEGGR</name>
<dbReference type="Proteomes" id="UP001217089">
    <property type="component" value="Unassembled WGS sequence"/>
</dbReference>
<feature type="domain" description="Golgin subfamily A member 7/ERF4" evidence="7">
    <location>
        <begin position="25"/>
        <end position="130"/>
    </location>
</feature>
<evidence type="ECO:0000256" key="1">
    <source>
        <dbReference type="ARBA" id="ARBA00004406"/>
    </source>
</evidence>
<evidence type="ECO:0000259" key="7">
    <source>
        <dbReference type="Pfam" id="PF10256"/>
    </source>
</evidence>
<dbReference type="PANTHER" id="PTHR13254">
    <property type="entry name" value="GOLGI AUTOANTIGEN, GOLGIN SUBFAMILY A, 7"/>
    <property type="match status" value="1"/>
</dbReference>
<dbReference type="InterPro" id="IPR019383">
    <property type="entry name" value="Golgin_A_7/ERF4"/>
</dbReference>
<sequence length="257" mass="29719">MAVVNQQGHKMDDLNRIQSSNCTKIFIQRDYNDGTTVKFSTKFPQELEGKIDHETFVKTVSTINSMYLEAETLGGRNYCESCFACLTAYLTYICFETHFEKMLKKINRYVIDQNEKVYIPRGLMLVDPSERVSKHKGEVLKCKNSNGQYSQSLPEMENPTTSLEKIHATRSTISTSSSYIQKISHVWISRIFLPAIHNLSLTSLGYWTADFFSMNNLILSYKISDFKDIFLIMETISVIVYYSNHKFLANEEYVIDH</sequence>
<evidence type="ECO:0000313" key="9">
    <source>
        <dbReference type="Proteomes" id="UP001217089"/>
    </source>
</evidence>
<proteinExistence type="inferred from homology"/>
<evidence type="ECO:0000256" key="3">
    <source>
        <dbReference type="ARBA" id="ARBA00011396"/>
    </source>
</evidence>
<evidence type="ECO:0000256" key="5">
    <source>
        <dbReference type="ARBA" id="ARBA00022824"/>
    </source>
</evidence>